<protein>
    <submittedName>
        <fullName evidence="1">Uncharacterized protein</fullName>
    </submittedName>
</protein>
<sequence>MPSPRPPLLGVPETADVLGAVAGNEAEHVTALVACGLFVEKTANRLGFLHDIAHEPCTPGCPTHGGGNRTNVPWRCCPALTRRLSPACPRTPGQRA</sequence>
<proteinExistence type="predicted"/>
<reference evidence="1 2" key="1">
    <citation type="journal article" date="2012" name="BMC Genomics">
        <title>Complete genome sequence of Saccharothrix espanaensis DSM 44229T and comparison to the other completely sequenced Pseudonocardiaceae.</title>
        <authorList>
            <person name="Strobel T."/>
            <person name="Al-Dilaimi A."/>
            <person name="Blom J."/>
            <person name="Gessner A."/>
            <person name="Kalinowski J."/>
            <person name="Luzhetska M."/>
            <person name="Puhler A."/>
            <person name="Szczepanowski R."/>
            <person name="Bechthold A."/>
            <person name="Ruckert C."/>
        </authorList>
    </citation>
    <scope>NUCLEOTIDE SEQUENCE [LARGE SCALE GENOMIC DNA]</scope>
    <source>
        <strain evidence="2">ATCC 51144 / DSM 44229 / JCM 9112 / NBRC 15066 / NRRL 15764</strain>
    </source>
</reference>
<dbReference type="Proteomes" id="UP000006281">
    <property type="component" value="Chromosome"/>
</dbReference>
<evidence type="ECO:0000313" key="2">
    <source>
        <dbReference type="Proteomes" id="UP000006281"/>
    </source>
</evidence>
<dbReference type="AlphaFoldDB" id="K0JQE0"/>
<dbReference type="HOGENOM" id="CLU_2358029_0_0_11"/>
<dbReference type="EMBL" id="HE804045">
    <property type="protein sequence ID" value="CCH29545.1"/>
    <property type="molecule type" value="Genomic_DNA"/>
</dbReference>
<name>K0JQE0_SACES</name>
<accession>K0JQE0</accession>
<evidence type="ECO:0000313" key="1">
    <source>
        <dbReference type="EMBL" id="CCH29545.1"/>
    </source>
</evidence>
<gene>
    <name evidence="1" type="ordered locus">BN6_22240</name>
</gene>
<organism evidence="1 2">
    <name type="scientific">Saccharothrix espanaensis (strain ATCC 51144 / DSM 44229 / JCM 9112 / NBRC 15066 / NRRL 15764)</name>
    <dbReference type="NCBI Taxonomy" id="1179773"/>
    <lineage>
        <taxon>Bacteria</taxon>
        <taxon>Bacillati</taxon>
        <taxon>Actinomycetota</taxon>
        <taxon>Actinomycetes</taxon>
        <taxon>Pseudonocardiales</taxon>
        <taxon>Pseudonocardiaceae</taxon>
        <taxon>Saccharothrix</taxon>
    </lineage>
</organism>
<keyword evidence="2" id="KW-1185">Reference proteome</keyword>
<dbReference type="STRING" id="1179773.BN6_22240"/>
<dbReference type="KEGG" id="sesp:BN6_22240"/>